<sequence>MADEDISANLPSLRFEAALTSQENELLYLRARSHALTLSTCAQAAFLVAVLNDARQKIIEKRSPTKKKSKLLQEAPKRDPLLVGIIGCGRLGKQLTNTLLKYSDVHPEEIFISTRRPETLSALQSRGVHCGFDNVKVASAVHILFIACLPSQFSTVAKEIKGHLSCPVYVLTGAIPLARICQILEYDQIIKPEFSWKPKDKDNGANQKWNCQQELLEILSDPGYCEMTCPLNTEMKENSLVDTNPRLAELFLFVFINMCSLKYLSRSEVITMCNTVFLGFGPIDDMTEALTEQDIVNDLEAYAIKTNRIEADDVERFPLLDLALVYEEQSHLGQRLTHPDGTLRKMFVKRYKSVFDKFQYWKGMPTHTE</sequence>
<dbReference type="AlphaFoldDB" id="A0A6P8I382"/>
<dbReference type="Gene3D" id="3.40.50.720">
    <property type="entry name" value="NAD(P)-binding Rossmann-like Domain"/>
    <property type="match status" value="1"/>
</dbReference>
<organism evidence="3 4">
    <name type="scientific">Actinia tenebrosa</name>
    <name type="common">Australian red waratah sea anemone</name>
    <dbReference type="NCBI Taxonomy" id="6105"/>
    <lineage>
        <taxon>Eukaryota</taxon>
        <taxon>Metazoa</taxon>
        <taxon>Cnidaria</taxon>
        <taxon>Anthozoa</taxon>
        <taxon>Hexacorallia</taxon>
        <taxon>Actiniaria</taxon>
        <taxon>Actiniidae</taxon>
        <taxon>Actinia</taxon>
    </lineage>
</organism>
<feature type="domain" description="Pyrroline-5-carboxylate reductase catalytic N-terminal" evidence="2">
    <location>
        <begin position="83"/>
        <end position="163"/>
    </location>
</feature>
<name>A0A6P8I382_ACTTE</name>
<dbReference type="Pfam" id="PF03807">
    <property type="entry name" value="F420_oxidored"/>
    <property type="match status" value="1"/>
</dbReference>
<gene>
    <name evidence="4" type="primary">LOC116295576</name>
</gene>
<dbReference type="RefSeq" id="XP_031559285.1">
    <property type="nucleotide sequence ID" value="XM_031703425.1"/>
</dbReference>
<evidence type="ECO:0000256" key="1">
    <source>
        <dbReference type="ARBA" id="ARBA00005525"/>
    </source>
</evidence>
<dbReference type="GO" id="GO:0055129">
    <property type="term" value="P:L-proline biosynthetic process"/>
    <property type="evidence" value="ECO:0007669"/>
    <property type="project" value="TreeGrafter"/>
</dbReference>
<dbReference type="SUPFAM" id="SSF51735">
    <property type="entry name" value="NAD(P)-binding Rossmann-fold domains"/>
    <property type="match status" value="1"/>
</dbReference>
<reference evidence="4" key="1">
    <citation type="submission" date="2025-08" db="UniProtKB">
        <authorList>
            <consortium name="RefSeq"/>
        </authorList>
    </citation>
    <scope>IDENTIFICATION</scope>
</reference>
<dbReference type="PANTHER" id="PTHR11645">
    <property type="entry name" value="PYRROLINE-5-CARBOXYLATE REDUCTASE"/>
    <property type="match status" value="1"/>
</dbReference>
<comment type="similarity">
    <text evidence="1">Belongs to the pyrroline-5-carboxylate reductase family.</text>
</comment>
<keyword evidence="3" id="KW-1185">Reference proteome</keyword>
<dbReference type="Proteomes" id="UP000515163">
    <property type="component" value="Unplaced"/>
</dbReference>
<proteinExistence type="inferred from homology"/>
<dbReference type="GO" id="GO:0004735">
    <property type="term" value="F:pyrroline-5-carboxylate reductase activity"/>
    <property type="evidence" value="ECO:0007669"/>
    <property type="project" value="TreeGrafter"/>
</dbReference>
<dbReference type="OrthoDB" id="195672at2759"/>
<evidence type="ECO:0000313" key="4">
    <source>
        <dbReference type="RefSeq" id="XP_031559285.1"/>
    </source>
</evidence>
<dbReference type="InterPro" id="IPR028939">
    <property type="entry name" value="P5C_Rdtase_cat_N"/>
</dbReference>
<dbReference type="KEGG" id="aten:116295576"/>
<dbReference type="GeneID" id="116295576"/>
<protein>
    <submittedName>
        <fullName evidence="4">NADP-dependent oxidoreductase domain-containing protein 1-like</fullName>
    </submittedName>
</protein>
<dbReference type="InParanoid" id="A0A6P8I382"/>
<dbReference type="InterPro" id="IPR036291">
    <property type="entry name" value="NAD(P)-bd_dom_sf"/>
</dbReference>
<accession>A0A6P8I382</accession>
<evidence type="ECO:0000313" key="3">
    <source>
        <dbReference type="Proteomes" id="UP000515163"/>
    </source>
</evidence>
<dbReference type="PANTHER" id="PTHR11645:SF58">
    <property type="entry name" value="NADP-DEPENDENT OXIDOREDUCTASE DOMAIN-CONTAINING PROTEIN 1"/>
    <property type="match status" value="1"/>
</dbReference>
<evidence type="ECO:0000259" key="2">
    <source>
        <dbReference type="Pfam" id="PF03807"/>
    </source>
</evidence>